<dbReference type="InterPro" id="IPR011579">
    <property type="entry name" value="ATPase_dom"/>
</dbReference>
<dbReference type="OrthoDB" id="10267654at2759"/>
<evidence type="ECO:0000259" key="2">
    <source>
        <dbReference type="Pfam" id="PF01637"/>
    </source>
</evidence>
<keyword evidence="4" id="KW-1185">Reference proteome</keyword>
<dbReference type="PANTHER" id="PTHR32198:SF3">
    <property type="entry name" value="MITOCHONDRIAL ESCAPE PROTEIN 2 C-TERMINAL DOMAIN-CONTAINING PROTEIN"/>
    <property type="match status" value="1"/>
</dbReference>
<dbReference type="InterPro" id="IPR039627">
    <property type="entry name" value="Yme2_C"/>
</dbReference>
<reference evidence="3 4" key="1">
    <citation type="journal article" date="2013" name="Genome Biol.">
        <title>Genome of Acanthamoeba castellanii highlights extensive lateral gene transfer and early evolution of tyrosine kinase signaling.</title>
        <authorList>
            <person name="Clarke M."/>
            <person name="Lohan A.J."/>
            <person name="Liu B."/>
            <person name="Lagkouvardos I."/>
            <person name="Roy S."/>
            <person name="Zafar N."/>
            <person name="Bertelli C."/>
            <person name="Schilde C."/>
            <person name="Kianianmomeni A."/>
            <person name="Burglin T.R."/>
            <person name="Frech C."/>
            <person name="Turcotte B."/>
            <person name="Kopec K.O."/>
            <person name="Synnott J.M."/>
            <person name="Choo C."/>
            <person name="Paponov I."/>
            <person name="Finkler A."/>
            <person name="Soon Heng Tan C."/>
            <person name="Hutchins A.P."/>
            <person name="Weinmeier T."/>
            <person name="Rattei T."/>
            <person name="Chu J.S."/>
            <person name="Gimenez G."/>
            <person name="Irimia M."/>
            <person name="Rigden D.J."/>
            <person name="Fitzpatrick D.A."/>
            <person name="Lorenzo-Morales J."/>
            <person name="Bateman A."/>
            <person name="Chiu C.H."/>
            <person name="Tang P."/>
            <person name="Hegemann P."/>
            <person name="Fromm H."/>
            <person name="Raoult D."/>
            <person name="Greub G."/>
            <person name="Miranda-Saavedra D."/>
            <person name="Chen N."/>
            <person name="Nash P."/>
            <person name="Ginger M.L."/>
            <person name="Horn M."/>
            <person name="Schaap P."/>
            <person name="Caler L."/>
            <person name="Loftus B."/>
        </authorList>
    </citation>
    <scope>NUCLEOTIDE SEQUENCE [LARGE SCALE GENOMIC DNA]</scope>
    <source>
        <strain evidence="3 4">Neff</strain>
    </source>
</reference>
<dbReference type="GO" id="GO:0005743">
    <property type="term" value="C:mitochondrial inner membrane"/>
    <property type="evidence" value="ECO:0007669"/>
    <property type="project" value="InterPro"/>
</dbReference>
<dbReference type="GO" id="GO:0005524">
    <property type="term" value="F:ATP binding"/>
    <property type="evidence" value="ECO:0007669"/>
    <property type="project" value="InterPro"/>
</dbReference>
<dbReference type="GeneID" id="14926615"/>
<dbReference type="SUPFAM" id="SSF52540">
    <property type="entry name" value="P-loop containing nucleoside triphosphate hydrolases"/>
    <property type="match status" value="1"/>
</dbReference>
<dbReference type="VEuPathDB" id="AmoebaDB:ACA1_296530"/>
<dbReference type="KEGG" id="acan:ACA1_296530"/>
<evidence type="ECO:0000313" key="3">
    <source>
        <dbReference type="EMBL" id="ELR25555.1"/>
    </source>
</evidence>
<accession>L8HK25</accession>
<sequence length="555" mass="63904">MGYVSFHFFVRSVRAQKTWIKMRLLKPKHIPPSAGPYPPFDRPNEAAVLRNYLNHPPAGPCIFVGPDGSGKSHILEQAIENRKMVVYLDLQREPVINGEEILTQFINKISYILPPTKFIARIFLKDESKMVLSAEEINKAFHCFEQVLSDQKRMGWPNGIPVICINDFHFLGSSNDLNLRSKNIYEDKQILKFMDWCLFLTDNKLCHVVFVTSFSFCHLELDTHSAFRSRREVLKFGYASVSTVRHHFKKVNQLLTQHFKEPLTESEIKRLATFVGGQVKDLDTVITGLLRGYTPSQVIDYMISDSLQIVSDSLESCLRPVISADGEEQALEKDDAFEKYLRLWRMIELIAQNSIVSRSDLLRIVFQENVSELEAYESSGLVAYVHKKPISMSLSADIDAEDTVSSLARLAPEFMVSAGTPRLNMAFQILRKDEKAGAQKRSLEIKLKKKKLEKEEKELNETKKQLLEERKELVNETQSLLRYHQEFQSLFGEEEFTQRKADLLSGTRDITEKLRNVVRDQEEVKEGLRQLREEVKQLKKRSEKDVVGEYPALSP</sequence>
<dbReference type="Pfam" id="PF01637">
    <property type="entry name" value="ATPase_2"/>
    <property type="match status" value="1"/>
</dbReference>
<keyword evidence="1" id="KW-0175">Coiled coil</keyword>
<dbReference type="EMBL" id="KB007805">
    <property type="protein sequence ID" value="ELR25555.1"/>
    <property type="molecule type" value="Genomic_DNA"/>
</dbReference>
<protein>
    <recommendedName>
        <fullName evidence="2">ATPase domain-containing protein</fullName>
    </recommendedName>
</protein>
<feature type="coiled-coil region" evidence="1">
    <location>
        <begin position="435"/>
        <end position="479"/>
    </location>
</feature>
<dbReference type="PANTHER" id="PTHR32198">
    <property type="entry name" value="MITOCHONDRIAL ESCAPE PROTEIN 2"/>
    <property type="match status" value="1"/>
</dbReference>
<gene>
    <name evidence="3" type="ORF">ACA1_296530</name>
</gene>
<evidence type="ECO:0000256" key="1">
    <source>
        <dbReference type="SAM" id="Coils"/>
    </source>
</evidence>
<dbReference type="AlphaFoldDB" id="L8HK25"/>
<dbReference type="Proteomes" id="UP000011083">
    <property type="component" value="Unassembled WGS sequence"/>
</dbReference>
<feature type="domain" description="ATPase" evidence="2">
    <location>
        <begin position="40"/>
        <end position="284"/>
    </location>
</feature>
<feature type="coiled-coil region" evidence="1">
    <location>
        <begin position="514"/>
        <end position="545"/>
    </location>
</feature>
<dbReference type="RefSeq" id="XP_004368310.1">
    <property type="nucleotide sequence ID" value="XM_004368253.1"/>
</dbReference>
<dbReference type="Gene3D" id="3.40.50.300">
    <property type="entry name" value="P-loop containing nucleotide triphosphate hydrolases"/>
    <property type="match status" value="1"/>
</dbReference>
<dbReference type="InterPro" id="IPR027417">
    <property type="entry name" value="P-loop_NTPase"/>
</dbReference>
<proteinExistence type="predicted"/>
<name>L8HK25_ACACF</name>
<organism evidence="3 4">
    <name type="scientific">Acanthamoeba castellanii (strain ATCC 30010 / Neff)</name>
    <dbReference type="NCBI Taxonomy" id="1257118"/>
    <lineage>
        <taxon>Eukaryota</taxon>
        <taxon>Amoebozoa</taxon>
        <taxon>Discosea</taxon>
        <taxon>Longamoebia</taxon>
        <taxon>Centramoebida</taxon>
        <taxon>Acanthamoebidae</taxon>
        <taxon>Acanthamoeba</taxon>
    </lineage>
</organism>
<evidence type="ECO:0000313" key="4">
    <source>
        <dbReference type="Proteomes" id="UP000011083"/>
    </source>
</evidence>